<dbReference type="InterPro" id="IPR000873">
    <property type="entry name" value="AMP-dep_synth/lig_dom"/>
</dbReference>
<name>A0ABN2X817_9ACTN</name>
<sequence length="602" mass="66072">MSVPLKSTHESETLTALFARSAAAHANRPAVSDDTHSLTYAELDRRSDALAEQLRDRGIRTEDRIALYLDRSVDVFVAILGILKAGGCYVAVDTRYPDSRRDRMIADSGARLVVTRPEWDDRIGHLGVPALPFRSGPFEPGTATLQTEPQPSAVRPENAASVLFTSGSSGTPKAIVLEHRNIISFACNEDLPVLRPEEDRTGQISSLSFDAFHFEMWSTLAQGAEVHVLPPVPELLAAGFQREMRRRRITAMLVPTMVVNHVVREDRDAFSPLRILLTGGDVLLPATCRDLLAGQFEGELYNLYGPAEITTACTFQRVTAAETELDSVPIGRPLACVTVHVLSPTMEPVAQGEVGEMYVGGPGVARGYLGRPDLTDERFVTSPFPSGPSRLYRTGDLARQDEDSRLEFIGRTDCQVKIRGYRVEPGEVERGLRRHPGVPEAVVLASGDGDNRHLVAFVVMASGLTIRELRQHAAAELPDFMVPAHFVAVSAIPEGEHGKRDQAALAEMLEQHRLRQKSFDAPTTDSERYLAELWERLFGIEHVSRNDDFFVLGGHSLLAFRMQSQIRRGRGIALEAGIVLRNSILADLARALDEAAEGGALI</sequence>
<dbReference type="Gene3D" id="3.40.50.980">
    <property type="match status" value="2"/>
</dbReference>
<dbReference type="Pfam" id="PF13193">
    <property type="entry name" value="AMP-binding_C"/>
    <property type="match status" value="1"/>
</dbReference>
<dbReference type="SUPFAM" id="SSF56801">
    <property type="entry name" value="Acetyl-CoA synthetase-like"/>
    <property type="match status" value="1"/>
</dbReference>
<keyword evidence="3" id="KW-1185">Reference proteome</keyword>
<dbReference type="Gene3D" id="2.30.38.10">
    <property type="entry name" value="Luciferase, Domain 3"/>
    <property type="match status" value="1"/>
</dbReference>
<organism evidence="2 3">
    <name type="scientific">Kitasatospora saccharophila</name>
    <dbReference type="NCBI Taxonomy" id="407973"/>
    <lineage>
        <taxon>Bacteria</taxon>
        <taxon>Bacillati</taxon>
        <taxon>Actinomycetota</taxon>
        <taxon>Actinomycetes</taxon>
        <taxon>Kitasatosporales</taxon>
        <taxon>Streptomycetaceae</taxon>
        <taxon>Kitasatospora</taxon>
    </lineage>
</organism>
<evidence type="ECO:0000259" key="1">
    <source>
        <dbReference type="PROSITE" id="PS50075"/>
    </source>
</evidence>
<dbReference type="Proteomes" id="UP001500897">
    <property type="component" value="Unassembled WGS sequence"/>
</dbReference>
<evidence type="ECO:0000313" key="3">
    <source>
        <dbReference type="Proteomes" id="UP001500897"/>
    </source>
</evidence>
<dbReference type="RefSeq" id="WP_380273734.1">
    <property type="nucleotide sequence ID" value="NZ_JBHTGA010000001.1"/>
</dbReference>
<dbReference type="InterPro" id="IPR020845">
    <property type="entry name" value="AMP-binding_CS"/>
</dbReference>
<proteinExistence type="predicted"/>
<dbReference type="InterPro" id="IPR010071">
    <property type="entry name" value="AA_adenyl_dom"/>
</dbReference>
<dbReference type="EMBL" id="BAAANS010000031">
    <property type="protein sequence ID" value="GAA2106932.1"/>
    <property type="molecule type" value="Genomic_DNA"/>
</dbReference>
<dbReference type="PROSITE" id="PS00455">
    <property type="entry name" value="AMP_BINDING"/>
    <property type="match status" value="1"/>
</dbReference>
<dbReference type="PROSITE" id="PS50075">
    <property type="entry name" value="CARRIER"/>
    <property type="match status" value="1"/>
</dbReference>
<feature type="domain" description="Carrier" evidence="1">
    <location>
        <begin position="521"/>
        <end position="596"/>
    </location>
</feature>
<gene>
    <name evidence="2" type="ORF">GCM10009759_45610</name>
</gene>
<dbReference type="InterPro" id="IPR009081">
    <property type="entry name" value="PP-bd_ACP"/>
</dbReference>
<dbReference type="PANTHER" id="PTHR45527:SF1">
    <property type="entry name" value="FATTY ACID SYNTHASE"/>
    <property type="match status" value="1"/>
</dbReference>
<dbReference type="Pfam" id="PF00501">
    <property type="entry name" value="AMP-binding"/>
    <property type="match status" value="1"/>
</dbReference>
<dbReference type="InterPro" id="IPR045851">
    <property type="entry name" value="AMP-bd_C_sf"/>
</dbReference>
<dbReference type="Gene3D" id="3.30.300.30">
    <property type="match status" value="1"/>
</dbReference>
<accession>A0ABN2X817</accession>
<dbReference type="CDD" id="cd05930">
    <property type="entry name" value="A_NRPS"/>
    <property type="match status" value="1"/>
</dbReference>
<dbReference type="Pfam" id="PF00550">
    <property type="entry name" value="PP-binding"/>
    <property type="match status" value="1"/>
</dbReference>
<dbReference type="NCBIfam" id="TIGR01733">
    <property type="entry name" value="AA-adenyl-dom"/>
    <property type="match status" value="1"/>
</dbReference>
<reference evidence="2 3" key="1">
    <citation type="journal article" date="2019" name="Int. J. Syst. Evol. Microbiol.">
        <title>The Global Catalogue of Microorganisms (GCM) 10K type strain sequencing project: providing services to taxonomists for standard genome sequencing and annotation.</title>
        <authorList>
            <consortium name="The Broad Institute Genomics Platform"/>
            <consortium name="The Broad Institute Genome Sequencing Center for Infectious Disease"/>
            <person name="Wu L."/>
            <person name="Ma J."/>
        </authorList>
    </citation>
    <scope>NUCLEOTIDE SEQUENCE [LARGE SCALE GENOMIC DNA]</scope>
    <source>
        <strain evidence="2 3">JCM 14559</strain>
    </source>
</reference>
<protein>
    <recommendedName>
        <fullName evidence="1">Carrier domain-containing protein</fullName>
    </recommendedName>
</protein>
<dbReference type="InterPro" id="IPR036736">
    <property type="entry name" value="ACP-like_sf"/>
</dbReference>
<dbReference type="Gene3D" id="1.10.1200.10">
    <property type="entry name" value="ACP-like"/>
    <property type="match status" value="1"/>
</dbReference>
<dbReference type="SUPFAM" id="SSF47336">
    <property type="entry name" value="ACP-like"/>
    <property type="match status" value="1"/>
</dbReference>
<evidence type="ECO:0000313" key="2">
    <source>
        <dbReference type="EMBL" id="GAA2106932.1"/>
    </source>
</evidence>
<comment type="caution">
    <text evidence="2">The sequence shown here is derived from an EMBL/GenBank/DDBJ whole genome shotgun (WGS) entry which is preliminary data.</text>
</comment>
<dbReference type="InterPro" id="IPR025110">
    <property type="entry name" value="AMP-bd_C"/>
</dbReference>
<dbReference type="PANTHER" id="PTHR45527">
    <property type="entry name" value="NONRIBOSOMAL PEPTIDE SYNTHETASE"/>
    <property type="match status" value="1"/>
</dbReference>